<keyword evidence="1" id="KW-0614">Plasmid</keyword>
<dbReference type="Proteomes" id="UP000019423">
    <property type="component" value="Plasmid pHsw2"/>
</dbReference>
<geneLocation type="plasmid" evidence="1 2">
    <name>pHsw2</name>
</geneLocation>
<dbReference type="AlphaFoldDB" id="W8EY74"/>
<evidence type="ECO:0000313" key="1">
    <source>
        <dbReference type="EMBL" id="AHJ95321.1"/>
    </source>
</evidence>
<evidence type="ECO:0000313" key="2">
    <source>
        <dbReference type="Proteomes" id="UP000019423"/>
    </source>
</evidence>
<dbReference type="RefSeq" id="WP_262489374.1">
    <property type="nucleotide sequence ID" value="NZ_CP007143.1"/>
</dbReference>
<name>W8EY74_9BACT</name>
<protein>
    <submittedName>
        <fullName evidence="1">Uncharacterized protein</fullName>
    </submittedName>
</protein>
<dbReference type="KEGG" id="hsw:Hsw_PB0031"/>
<keyword evidence="2" id="KW-1185">Reference proteome</keyword>
<dbReference type="PATRIC" id="fig|1227739.3.peg.29"/>
<gene>
    <name evidence="1" type="ORF">Hsw_PB0031</name>
</gene>
<dbReference type="EMBL" id="CP007143">
    <property type="protein sequence ID" value="AHJ95321.1"/>
    <property type="molecule type" value="Genomic_DNA"/>
</dbReference>
<reference evidence="1 2" key="1">
    <citation type="submission" date="2014-01" db="EMBL/GenBank/DDBJ databases">
        <title>Complete sequence of plasmid2 of ionizing-radiation resistance bacterium Hymenobacter swuensis DY53.</title>
        <authorList>
            <person name="Jung J.-H."/>
            <person name="Jeong S.-W."/>
            <person name="Joe M.-H."/>
            <person name="Cho y.-j."/>
            <person name="Kim M.-K."/>
            <person name="Lim S.-Y."/>
        </authorList>
    </citation>
    <scope>NUCLEOTIDE SEQUENCE [LARGE SCALE GENOMIC DNA]</scope>
    <source>
        <strain evidence="1 2">DY53</strain>
        <plasmid evidence="1 2">pHsw2</plasmid>
    </source>
</reference>
<proteinExistence type="predicted"/>
<accession>W8EY74</accession>
<sequence length="40" mass="4831">MRQRYAVLVRKSCSFSLSLAMHHVRIQLVINEHNRRCTIY</sequence>
<dbReference type="HOGENOM" id="CLU_3290845_0_0_10"/>
<organism evidence="1 2">
    <name type="scientific">Hymenobacter swuensis DY53</name>
    <dbReference type="NCBI Taxonomy" id="1227739"/>
    <lineage>
        <taxon>Bacteria</taxon>
        <taxon>Pseudomonadati</taxon>
        <taxon>Bacteroidota</taxon>
        <taxon>Cytophagia</taxon>
        <taxon>Cytophagales</taxon>
        <taxon>Hymenobacteraceae</taxon>
        <taxon>Hymenobacter</taxon>
    </lineage>
</organism>